<evidence type="ECO:0000256" key="1">
    <source>
        <dbReference type="ARBA" id="ARBA00004474"/>
    </source>
</evidence>
<comment type="similarity">
    <text evidence="2">Belongs to the ycf23 family.</text>
</comment>
<sequence>MHSSICMPMSPSSRTLLKPNHSPLQGAFLSPKPFSTTLKRGVSLATRARLATIKEMVLKDFHERRALKIISGLQNFNKENVAAVVTAADKGGASHVDIACDLELVELAVGLTSLPVCVSSVDPAVLPDAVEAGAQMVEIGNYDSFYDAGIIFTPEQILNLTKETKRILPSVALSVTVPHTLSLPNQVKLAELLEQEGVDIIQTEGGKCSNPSQSGVLGLIEKATPTLAAAYSISRAVKIPVMCSSGLSAVTAPMAITAGAAGVGVGSAVNKLDNVVAMIAEVRNIADSLNIAAHRHTTSEKSLA</sequence>
<dbReference type="AlphaFoldDB" id="A0A2P2JCP4"/>
<reference evidence="5" key="1">
    <citation type="submission" date="2018-02" db="EMBL/GenBank/DDBJ databases">
        <title>Rhizophora mucronata_Transcriptome.</title>
        <authorList>
            <person name="Meera S.P."/>
            <person name="Sreeshan A."/>
            <person name="Augustine A."/>
        </authorList>
    </citation>
    <scope>NUCLEOTIDE SEQUENCE</scope>
    <source>
        <tissue evidence="5">Leaf</tissue>
    </source>
</reference>
<comment type="subcellular location">
    <subcellularLocation>
        <location evidence="1">Plastid</location>
    </subcellularLocation>
</comment>
<dbReference type="InterPro" id="IPR007570">
    <property type="entry name" value="Uncharacterised_Ycf23"/>
</dbReference>
<organism evidence="5">
    <name type="scientific">Rhizophora mucronata</name>
    <name type="common">Asiatic mangrove</name>
    <dbReference type="NCBI Taxonomy" id="61149"/>
    <lineage>
        <taxon>Eukaryota</taxon>
        <taxon>Viridiplantae</taxon>
        <taxon>Streptophyta</taxon>
        <taxon>Embryophyta</taxon>
        <taxon>Tracheophyta</taxon>
        <taxon>Spermatophyta</taxon>
        <taxon>Magnoliopsida</taxon>
        <taxon>eudicotyledons</taxon>
        <taxon>Gunneridae</taxon>
        <taxon>Pentapetalae</taxon>
        <taxon>rosids</taxon>
        <taxon>fabids</taxon>
        <taxon>Malpighiales</taxon>
        <taxon>Rhizophoraceae</taxon>
        <taxon>Rhizophora</taxon>
    </lineage>
</organism>
<evidence type="ECO:0000313" key="5">
    <source>
        <dbReference type="EMBL" id="MBW91255.1"/>
    </source>
</evidence>
<dbReference type="PANTHER" id="PTHR36895:SF1">
    <property type="entry name" value="YCF23 PROTEIN"/>
    <property type="match status" value="1"/>
</dbReference>
<dbReference type="InterPro" id="IPR013785">
    <property type="entry name" value="Aldolase_TIM"/>
</dbReference>
<name>A0A2P2JCP4_RHIMU</name>
<keyword evidence="4" id="KW-0934">Plastid</keyword>
<evidence type="ECO:0000256" key="2">
    <source>
        <dbReference type="ARBA" id="ARBA00009664"/>
    </source>
</evidence>
<evidence type="ECO:0000256" key="3">
    <source>
        <dbReference type="ARBA" id="ARBA00021523"/>
    </source>
</evidence>
<protein>
    <recommendedName>
        <fullName evidence="3">Uncharacterized protein ycf23</fullName>
    </recommendedName>
</protein>
<accession>A0A2P2JCP4</accession>
<dbReference type="Pfam" id="PF04481">
    <property type="entry name" value="DUF561"/>
    <property type="match status" value="1"/>
</dbReference>
<proteinExistence type="inferred from homology"/>
<evidence type="ECO:0000256" key="4">
    <source>
        <dbReference type="ARBA" id="ARBA00022640"/>
    </source>
</evidence>
<dbReference type="EMBL" id="GGEC01010772">
    <property type="protein sequence ID" value="MBW91255.1"/>
    <property type="molecule type" value="Transcribed_RNA"/>
</dbReference>
<dbReference type="GO" id="GO:0009536">
    <property type="term" value="C:plastid"/>
    <property type="evidence" value="ECO:0007669"/>
    <property type="project" value="UniProtKB-SubCell"/>
</dbReference>
<dbReference type="PANTHER" id="PTHR36895">
    <property type="match status" value="1"/>
</dbReference>
<dbReference type="SUPFAM" id="SSF51569">
    <property type="entry name" value="Aldolase"/>
    <property type="match status" value="1"/>
</dbReference>
<dbReference type="Gene3D" id="3.20.20.70">
    <property type="entry name" value="Aldolase class I"/>
    <property type="match status" value="1"/>
</dbReference>